<feature type="compositionally biased region" description="Polar residues" evidence="1">
    <location>
        <begin position="99"/>
        <end position="111"/>
    </location>
</feature>
<keyword evidence="2" id="KW-0472">Membrane</keyword>
<keyword evidence="2" id="KW-0812">Transmembrane</keyword>
<comment type="caution">
    <text evidence="3">The sequence shown here is derived from an EMBL/GenBank/DDBJ whole genome shotgun (WGS) entry which is preliminary data.</text>
</comment>
<feature type="transmembrane region" description="Helical" evidence="2">
    <location>
        <begin position="7"/>
        <end position="27"/>
    </location>
</feature>
<organism evidence="3 4">
    <name type="scientific">Adhaeribacter terreus</name>
    <dbReference type="NCBI Taxonomy" id="529703"/>
    <lineage>
        <taxon>Bacteria</taxon>
        <taxon>Pseudomonadati</taxon>
        <taxon>Bacteroidota</taxon>
        <taxon>Cytophagia</taxon>
        <taxon>Cytophagales</taxon>
        <taxon>Hymenobacteraceae</taxon>
        <taxon>Adhaeribacter</taxon>
    </lineage>
</organism>
<feature type="region of interest" description="Disordered" evidence="1">
    <location>
        <begin position="92"/>
        <end position="123"/>
    </location>
</feature>
<gene>
    <name evidence="3" type="ORF">ACFPIB_11040</name>
</gene>
<evidence type="ECO:0008006" key="5">
    <source>
        <dbReference type="Google" id="ProtNLM"/>
    </source>
</evidence>
<keyword evidence="2" id="KW-1133">Transmembrane helix</keyword>
<accession>A0ABW0E9U6</accession>
<reference evidence="4" key="1">
    <citation type="journal article" date="2019" name="Int. J. Syst. Evol. Microbiol.">
        <title>The Global Catalogue of Microorganisms (GCM) 10K type strain sequencing project: providing services to taxonomists for standard genome sequencing and annotation.</title>
        <authorList>
            <consortium name="The Broad Institute Genomics Platform"/>
            <consortium name="The Broad Institute Genome Sequencing Center for Infectious Disease"/>
            <person name="Wu L."/>
            <person name="Ma J."/>
        </authorList>
    </citation>
    <scope>NUCLEOTIDE SEQUENCE [LARGE SCALE GENOMIC DNA]</scope>
    <source>
        <strain evidence="4">KACC 12602</strain>
    </source>
</reference>
<dbReference type="EMBL" id="JBHSKT010000006">
    <property type="protein sequence ID" value="MFC5271148.1"/>
    <property type="molecule type" value="Genomic_DNA"/>
</dbReference>
<proteinExistence type="predicted"/>
<evidence type="ECO:0000256" key="1">
    <source>
        <dbReference type="SAM" id="MobiDB-lite"/>
    </source>
</evidence>
<feature type="transmembrane region" description="Helical" evidence="2">
    <location>
        <begin position="47"/>
        <end position="70"/>
    </location>
</feature>
<name>A0ABW0E9U6_9BACT</name>
<evidence type="ECO:0000313" key="3">
    <source>
        <dbReference type="EMBL" id="MFC5271148.1"/>
    </source>
</evidence>
<keyword evidence="4" id="KW-1185">Reference proteome</keyword>
<dbReference type="RefSeq" id="WP_378017515.1">
    <property type="nucleotide sequence ID" value="NZ_JBHSKT010000006.1"/>
</dbReference>
<sequence>MEALRKLVNIIVLLFLIYALLVFLNVISTQYLDNTFTDFSPENYYKTIFGIAAGLLLVYLLVSNMGILALKRERTLLNNRINELKANLYDRRVEDTRDQTSQTRPATNPTSKPDPIFPPDNLQ</sequence>
<dbReference type="Proteomes" id="UP001596161">
    <property type="component" value="Unassembled WGS sequence"/>
</dbReference>
<evidence type="ECO:0000313" key="4">
    <source>
        <dbReference type="Proteomes" id="UP001596161"/>
    </source>
</evidence>
<protein>
    <recommendedName>
        <fullName evidence="5">Lipopolysaccharide assembly protein A domain-containing protein</fullName>
    </recommendedName>
</protein>
<evidence type="ECO:0000256" key="2">
    <source>
        <dbReference type="SAM" id="Phobius"/>
    </source>
</evidence>